<evidence type="ECO:0008006" key="3">
    <source>
        <dbReference type="Google" id="ProtNLM"/>
    </source>
</evidence>
<sequence>MPPKKKLVRVAMCLKGCGDVGITELGDVCLDCHTQAAILRDRPAPEFLTSTPAVDSLPIALSAKQQWQAFQTLPREAEAPTIVQGEINQFTQDAAATHARQLQLQQYMVASSAGEEVDKAIWRQFQAITDEPST</sequence>
<name>T0PKC6_SAPDV</name>
<gene>
    <name evidence="1" type="ORF">SDRG_16283</name>
</gene>
<dbReference type="InParanoid" id="T0PKC6"/>
<evidence type="ECO:0000313" key="1">
    <source>
        <dbReference type="EMBL" id="EQC25834.1"/>
    </source>
</evidence>
<accession>T0PKC6</accession>
<dbReference type="OrthoDB" id="76157at2759"/>
<protein>
    <recommendedName>
        <fullName evidence="3">A20-type domain-containing protein</fullName>
    </recommendedName>
</protein>
<evidence type="ECO:0000313" key="2">
    <source>
        <dbReference type="Proteomes" id="UP000030762"/>
    </source>
</evidence>
<dbReference type="VEuPathDB" id="FungiDB:SDRG_16283"/>
<proteinExistence type="predicted"/>
<dbReference type="Proteomes" id="UP000030762">
    <property type="component" value="Unassembled WGS sequence"/>
</dbReference>
<organism evidence="1 2">
    <name type="scientific">Saprolegnia diclina (strain VS20)</name>
    <dbReference type="NCBI Taxonomy" id="1156394"/>
    <lineage>
        <taxon>Eukaryota</taxon>
        <taxon>Sar</taxon>
        <taxon>Stramenopiles</taxon>
        <taxon>Oomycota</taxon>
        <taxon>Saprolegniomycetes</taxon>
        <taxon>Saprolegniales</taxon>
        <taxon>Saprolegniaceae</taxon>
        <taxon>Saprolegnia</taxon>
    </lineage>
</organism>
<dbReference type="AlphaFoldDB" id="T0PKC6"/>
<dbReference type="RefSeq" id="XP_008620709.1">
    <property type="nucleotide sequence ID" value="XM_008622487.1"/>
</dbReference>
<dbReference type="OMA" id="LVRVAMC"/>
<keyword evidence="2" id="KW-1185">Reference proteome</keyword>
<dbReference type="GeneID" id="19957010"/>
<dbReference type="EMBL" id="JH767253">
    <property type="protein sequence ID" value="EQC25834.1"/>
    <property type="molecule type" value="Genomic_DNA"/>
</dbReference>
<reference evidence="1 2" key="1">
    <citation type="submission" date="2012-04" db="EMBL/GenBank/DDBJ databases">
        <title>The Genome Sequence of Saprolegnia declina VS20.</title>
        <authorList>
            <consortium name="The Broad Institute Genome Sequencing Platform"/>
            <person name="Russ C."/>
            <person name="Nusbaum C."/>
            <person name="Tyler B."/>
            <person name="van West P."/>
            <person name="Dieguez-Uribeondo J."/>
            <person name="de Bruijn I."/>
            <person name="Tripathy S."/>
            <person name="Jiang R."/>
            <person name="Young S.K."/>
            <person name="Zeng Q."/>
            <person name="Gargeya S."/>
            <person name="Fitzgerald M."/>
            <person name="Haas B."/>
            <person name="Abouelleil A."/>
            <person name="Alvarado L."/>
            <person name="Arachchi H.M."/>
            <person name="Berlin A."/>
            <person name="Chapman S.B."/>
            <person name="Goldberg J."/>
            <person name="Griggs A."/>
            <person name="Gujja S."/>
            <person name="Hansen M."/>
            <person name="Howarth C."/>
            <person name="Imamovic A."/>
            <person name="Larimer J."/>
            <person name="McCowen C."/>
            <person name="Montmayeur A."/>
            <person name="Murphy C."/>
            <person name="Neiman D."/>
            <person name="Pearson M."/>
            <person name="Priest M."/>
            <person name="Roberts A."/>
            <person name="Saif S."/>
            <person name="Shea T."/>
            <person name="Sisk P."/>
            <person name="Sykes S."/>
            <person name="Wortman J."/>
            <person name="Nusbaum C."/>
            <person name="Birren B."/>
        </authorList>
    </citation>
    <scope>NUCLEOTIDE SEQUENCE [LARGE SCALE GENOMIC DNA]</scope>
    <source>
        <strain evidence="1 2">VS20</strain>
    </source>
</reference>